<dbReference type="PANTHER" id="PTHR33941">
    <property type="entry name" value="PROPANEDIOL UTILIZATION PROTEIN PDUA"/>
    <property type="match status" value="1"/>
</dbReference>
<dbReference type="RefSeq" id="WP_262065990.1">
    <property type="nucleotide sequence ID" value="NZ_JAMXOD010000008.1"/>
</dbReference>
<dbReference type="Gene3D" id="3.30.70.1710">
    <property type="match status" value="1"/>
</dbReference>
<dbReference type="CDD" id="cd07045">
    <property type="entry name" value="BMC_CcmK_like"/>
    <property type="match status" value="1"/>
</dbReference>
<feature type="domain" description="BMC" evidence="4">
    <location>
        <begin position="4"/>
        <end position="97"/>
    </location>
</feature>
<organism evidence="5 6">
    <name type="scientific">Aequitasia blattaphilus</name>
    <dbReference type="NCBI Taxonomy" id="2949332"/>
    <lineage>
        <taxon>Bacteria</taxon>
        <taxon>Bacillati</taxon>
        <taxon>Bacillota</taxon>
        <taxon>Clostridia</taxon>
        <taxon>Lachnospirales</taxon>
        <taxon>Lachnospiraceae</taxon>
        <taxon>Aequitasia</taxon>
    </lineage>
</organism>
<dbReference type="InterPro" id="IPR037233">
    <property type="entry name" value="CcmK-like_sf"/>
</dbReference>
<evidence type="ECO:0000256" key="2">
    <source>
        <dbReference type="ARBA" id="ARBA00024446"/>
    </source>
</evidence>
<keyword evidence="2" id="KW-1283">Bacterial microcompartment</keyword>
<comment type="subcellular location">
    <subcellularLocation>
        <location evidence="1">Bacterial microcompartment</location>
    </subcellularLocation>
</comment>
<name>A0ABT1E8Q8_9FIRM</name>
<gene>
    <name evidence="5" type="ORF">NK125_07245</name>
</gene>
<dbReference type="SMART" id="SM00877">
    <property type="entry name" value="BMC"/>
    <property type="match status" value="1"/>
</dbReference>
<evidence type="ECO:0000256" key="1">
    <source>
        <dbReference type="ARBA" id="ARBA00024322"/>
    </source>
</evidence>
<dbReference type="PROSITE" id="PS51930">
    <property type="entry name" value="BMC_2"/>
    <property type="match status" value="1"/>
</dbReference>
<dbReference type="EMBL" id="JAMZFW010000008">
    <property type="protein sequence ID" value="MCP1102207.1"/>
    <property type="molecule type" value="Genomic_DNA"/>
</dbReference>
<evidence type="ECO:0000313" key="5">
    <source>
        <dbReference type="EMBL" id="MCP1102207.1"/>
    </source>
</evidence>
<keyword evidence="6" id="KW-1185">Reference proteome</keyword>
<comment type="similarity">
    <text evidence="3">Belongs to the bacterial microcompartments protein family.</text>
</comment>
<reference evidence="5 6" key="1">
    <citation type="journal article" date="2022" name="Genome Biol. Evol.">
        <title>Host diet, physiology and behaviors set the stage for Lachnospiraceae cladogenesis.</title>
        <authorList>
            <person name="Vera-Ponce De Leon A."/>
            <person name="Schneider M."/>
            <person name="Jahnes B.C."/>
            <person name="Sadowski V."/>
            <person name="Camuy-Velez L.A."/>
            <person name="Duan J."/>
            <person name="Sabree Z.L."/>
        </authorList>
    </citation>
    <scope>NUCLEOTIDE SEQUENCE [LARGE SCALE GENOMIC DNA]</scope>
    <source>
        <strain evidence="5 6">PAL113</strain>
    </source>
</reference>
<dbReference type="InterPro" id="IPR000249">
    <property type="entry name" value="BMC_dom"/>
</dbReference>
<accession>A0ABT1E8Q8</accession>
<dbReference type="SUPFAM" id="SSF143414">
    <property type="entry name" value="CcmK-like"/>
    <property type="match status" value="1"/>
</dbReference>
<evidence type="ECO:0000313" key="6">
    <source>
        <dbReference type="Proteomes" id="UP001523566"/>
    </source>
</evidence>
<dbReference type="Proteomes" id="UP001523566">
    <property type="component" value="Unassembled WGS sequence"/>
</dbReference>
<evidence type="ECO:0000259" key="4">
    <source>
        <dbReference type="PROSITE" id="PS51930"/>
    </source>
</evidence>
<sequence>MQEAVGMIEVFGLATAYAAADAGCKAGNVRLETFDKNKPANADDLPVPLIVMVKFRGSISDVEAAVEAARMKAEEMAGVITAHVIARPVEGTEKMLKLSGLDKPNGKNKKHVKEV</sequence>
<comment type="caution">
    <text evidence="5">The sequence shown here is derived from an EMBL/GenBank/DDBJ whole genome shotgun (WGS) entry which is preliminary data.</text>
</comment>
<dbReference type="InterPro" id="IPR050575">
    <property type="entry name" value="BMC_shell"/>
</dbReference>
<protein>
    <submittedName>
        <fullName evidence="5">BMC domain-containing protein</fullName>
    </submittedName>
</protein>
<dbReference type="PANTHER" id="PTHR33941:SF11">
    <property type="entry name" value="BACTERIAL MICROCOMPARTMENT SHELL PROTEIN PDUJ"/>
    <property type="match status" value="1"/>
</dbReference>
<dbReference type="InterPro" id="IPR044872">
    <property type="entry name" value="CcmK/CsoS1_BMC"/>
</dbReference>
<proteinExistence type="inferred from homology"/>
<evidence type="ECO:0000256" key="3">
    <source>
        <dbReference type="PROSITE-ProRule" id="PRU01278"/>
    </source>
</evidence>
<dbReference type="Pfam" id="PF00936">
    <property type="entry name" value="BMC"/>
    <property type="match status" value="1"/>
</dbReference>